<dbReference type="RefSeq" id="WP_012186002.1">
    <property type="nucleotide sequence ID" value="NC_009954.1"/>
</dbReference>
<dbReference type="SUPFAM" id="SSF51556">
    <property type="entry name" value="Metallo-dependent hydrolases"/>
    <property type="match status" value="1"/>
</dbReference>
<dbReference type="EC" id="3.4.13.19" evidence="1"/>
<dbReference type="GO" id="GO:0070573">
    <property type="term" value="F:metallodipeptidase activity"/>
    <property type="evidence" value="ECO:0007669"/>
    <property type="project" value="InterPro"/>
</dbReference>
<keyword evidence="1" id="KW-0378">Hydrolase</keyword>
<dbReference type="Pfam" id="PF01244">
    <property type="entry name" value="Peptidase_M19"/>
    <property type="match status" value="1"/>
</dbReference>
<accession>A8MDC7</accession>
<evidence type="ECO:0000313" key="1">
    <source>
        <dbReference type="EMBL" id="ABW01783.1"/>
    </source>
</evidence>
<dbReference type="CDD" id="cd01301">
    <property type="entry name" value="rDP_like"/>
    <property type="match status" value="1"/>
</dbReference>
<dbReference type="GeneID" id="5708835"/>
<dbReference type="GO" id="GO:0006508">
    <property type="term" value="P:proteolysis"/>
    <property type="evidence" value="ECO:0007669"/>
    <property type="project" value="InterPro"/>
</dbReference>
<evidence type="ECO:0000313" key="2">
    <source>
        <dbReference type="Proteomes" id="UP000001137"/>
    </source>
</evidence>
<dbReference type="KEGG" id="cma:Cmaq_0951"/>
<name>A8MDC7_CALMQ</name>
<organism evidence="1 2">
    <name type="scientific">Caldivirga maquilingensis (strain ATCC 700844 / DSM 13496 / JCM 10307 / IC-167)</name>
    <dbReference type="NCBI Taxonomy" id="397948"/>
    <lineage>
        <taxon>Archaea</taxon>
        <taxon>Thermoproteota</taxon>
        <taxon>Thermoprotei</taxon>
        <taxon>Thermoproteales</taxon>
        <taxon>Thermoproteaceae</taxon>
        <taxon>Caldivirga</taxon>
    </lineage>
</organism>
<keyword evidence="1" id="KW-0224">Dipeptidase</keyword>
<keyword evidence="1" id="KW-0645">Protease</keyword>
<dbReference type="AlphaFoldDB" id="A8MDC7"/>
<dbReference type="InterPro" id="IPR032466">
    <property type="entry name" value="Metal_Hydrolase"/>
</dbReference>
<keyword evidence="2" id="KW-1185">Reference proteome</keyword>
<dbReference type="PANTHER" id="PTHR10443:SF12">
    <property type="entry name" value="DIPEPTIDASE"/>
    <property type="match status" value="1"/>
</dbReference>
<dbReference type="eggNOG" id="arCOG04083">
    <property type="taxonomic scope" value="Archaea"/>
</dbReference>
<dbReference type="Gene3D" id="3.20.20.140">
    <property type="entry name" value="Metal-dependent hydrolases"/>
    <property type="match status" value="1"/>
</dbReference>
<dbReference type="OrthoDB" id="26221at2157"/>
<proteinExistence type="predicted"/>
<dbReference type="Proteomes" id="UP000001137">
    <property type="component" value="Chromosome"/>
</dbReference>
<sequence>MYPVIDLHEDIAYHLMFGSRVQDFNIDAEGRQSDIPKLKRANVKVIFASVFPILTTYSPSQDEARVRSSLPYSTKGVALEMVKTYYRLIDRFNDSLSLINNVEDINNIFNTSKIGLLISMEGADALEDPYDLVIFHRLGVNSIGITWNFDNKYGATCFTKKDYGLTNYGEELVKLANRIGVIVDLAHASRRTMIDALSISRKPVVISHSNSKAVNNHPRNTDDEVLELLKSNGGVIGVTMIPETIGPKPAVDSLIQHIKHIRDTFGAEVLALGTDYLGISSTPQGLDNIADISRLVNGLLNAGFSEREVSGLLYDNALRVIKANLT</sequence>
<reference evidence="1 2" key="1">
    <citation type="submission" date="2007-10" db="EMBL/GenBank/DDBJ databases">
        <title>Complete sequence of Caldivirga maquilingensis IC-167.</title>
        <authorList>
            <consortium name="US DOE Joint Genome Institute"/>
            <person name="Copeland A."/>
            <person name="Lucas S."/>
            <person name="Lapidus A."/>
            <person name="Barry K."/>
            <person name="Glavina del Rio T."/>
            <person name="Dalin E."/>
            <person name="Tice H."/>
            <person name="Pitluck S."/>
            <person name="Saunders E."/>
            <person name="Brettin T."/>
            <person name="Bruce D."/>
            <person name="Detter J.C."/>
            <person name="Han C."/>
            <person name="Schmutz J."/>
            <person name="Larimer F."/>
            <person name="Land M."/>
            <person name="Hauser L."/>
            <person name="Kyrpides N."/>
            <person name="Ivanova N."/>
            <person name="Biddle J.F."/>
            <person name="Zhang Z."/>
            <person name="Fitz-Gibbon S.T."/>
            <person name="Lowe T.M."/>
            <person name="Saltikov C."/>
            <person name="House C.H."/>
            <person name="Richardson P."/>
        </authorList>
    </citation>
    <scope>NUCLEOTIDE SEQUENCE [LARGE SCALE GENOMIC DNA]</scope>
    <source>
        <strain evidence="2">ATCC 700844 / DSM 13496 / JCM 10307 / IC-167</strain>
    </source>
</reference>
<gene>
    <name evidence="1" type="ordered locus">Cmaq_0951</name>
</gene>
<dbReference type="HOGENOM" id="CLU_031404_2_1_2"/>
<dbReference type="EMBL" id="CP000852">
    <property type="protein sequence ID" value="ABW01783.1"/>
    <property type="molecule type" value="Genomic_DNA"/>
</dbReference>
<protein>
    <submittedName>
        <fullName evidence="1">Membrane dipeptidase</fullName>
        <ecNumber evidence="1">3.4.13.19</ecNumber>
    </submittedName>
</protein>
<dbReference type="PANTHER" id="PTHR10443">
    <property type="entry name" value="MICROSOMAL DIPEPTIDASE"/>
    <property type="match status" value="1"/>
</dbReference>
<dbReference type="InterPro" id="IPR008257">
    <property type="entry name" value="Pept_M19"/>
</dbReference>
<dbReference type="PROSITE" id="PS51365">
    <property type="entry name" value="RENAL_DIPEPTIDASE_2"/>
    <property type="match status" value="1"/>
</dbReference>